<accession>A0A1D2L854</accession>
<dbReference type="RefSeq" id="WP_029091739.1">
    <property type="nucleotide sequence ID" value="NZ_CBCPIX010000006.1"/>
</dbReference>
<dbReference type="GeneID" id="66537758"/>
<name>A0A1D2L854_BROTH</name>
<dbReference type="EMBL" id="OUNC01000034">
    <property type="protein sequence ID" value="SPP29084.1"/>
    <property type="molecule type" value="Genomic_DNA"/>
</dbReference>
<dbReference type="KEGG" id="bths:CNY62_04135"/>
<evidence type="ECO:0000313" key="5">
    <source>
        <dbReference type="Proteomes" id="UP000270190"/>
    </source>
</evidence>
<feature type="transmembrane region" description="Helical" evidence="1">
    <location>
        <begin position="66"/>
        <end position="85"/>
    </location>
</feature>
<reference evidence="3" key="3">
    <citation type="submission" date="2018-04" db="EMBL/GenBank/DDBJ databases">
        <authorList>
            <person name="Go L.Y."/>
            <person name="Mitchell J.A."/>
        </authorList>
    </citation>
    <scope>NUCLEOTIDE SEQUENCE</scope>
    <source>
        <strain evidence="3">BSAS1 3</strain>
    </source>
</reference>
<organism evidence="2 4">
    <name type="scientific">Brochothrix thermosphacta</name>
    <name type="common">Microbacterium thermosphactum</name>
    <dbReference type="NCBI Taxonomy" id="2756"/>
    <lineage>
        <taxon>Bacteria</taxon>
        <taxon>Bacillati</taxon>
        <taxon>Bacillota</taxon>
        <taxon>Bacilli</taxon>
        <taxon>Bacillales</taxon>
        <taxon>Listeriaceae</taxon>
        <taxon>Brochothrix</taxon>
    </lineage>
</organism>
<evidence type="ECO:0000313" key="3">
    <source>
        <dbReference type="EMBL" id="SPP29084.1"/>
    </source>
</evidence>
<keyword evidence="1" id="KW-0812">Transmembrane</keyword>
<feature type="transmembrane region" description="Helical" evidence="1">
    <location>
        <begin position="6"/>
        <end position="29"/>
    </location>
</feature>
<keyword evidence="1" id="KW-1133">Transmembrane helix</keyword>
<dbReference type="Pfam" id="PF05437">
    <property type="entry name" value="AzlD"/>
    <property type="match status" value="1"/>
</dbReference>
<dbReference type="OrthoDB" id="7870017at2"/>
<dbReference type="STRING" id="2756.BFR44_07685"/>
<feature type="transmembrane region" description="Helical" evidence="1">
    <location>
        <begin position="90"/>
        <end position="108"/>
    </location>
</feature>
<evidence type="ECO:0000313" key="2">
    <source>
        <dbReference type="EMBL" id="ATF25645.1"/>
    </source>
</evidence>
<reference evidence="5" key="2">
    <citation type="submission" date="2018-04" db="EMBL/GenBank/DDBJ databases">
        <authorList>
            <person name="Illikoud N."/>
        </authorList>
    </citation>
    <scope>NUCLEOTIDE SEQUENCE [LARGE SCALE GENOMIC DNA]</scope>
</reference>
<dbReference type="Proteomes" id="UP000243591">
    <property type="component" value="Chromosome"/>
</dbReference>
<evidence type="ECO:0000256" key="1">
    <source>
        <dbReference type="SAM" id="Phobius"/>
    </source>
</evidence>
<keyword evidence="1" id="KW-0472">Membrane</keyword>
<evidence type="ECO:0000313" key="4">
    <source>
        <dbReference type="Proteomes" id="UP000243591"/>
    </source>
</evidence>
<dbReference type="InterPro" id="IPR008407">
    <property type="entry name" value="Brnchd-chn_aa_trnsp_AzlD"/>
</dbReference>
<dbReference type="AlphaFoldDB" id="A0A1D2L854"/>
<sequence>MTTSWWFILVIIAAMVVTSIPRLVPFMLSSKFELPIIVIRWLNYVPICLFIALVISSIVTQEGSRGYHLSGVSIMATILTFLIAFKTKNLLITVIAGILFMFILRLLFG</sequence>
<feature type="transmembrane region" description="Helical" evidence="1">
    <location>
        <begin position="41"/>
        <end position="60"/>
    </location>
</feature>
<gene>
    <name evidence="3" type="ORF">BTBSAS_40107</name>
    <name evidence="2" type="ORF">CNY62_04135</name>
</gene>
<reference evidence="2 4" key="1">
    <citation type="submission" date="2017-09" db="EMBL/GenBank/DDBJ databases">
        <title>Complete Genome Sequences of Two Strains of the Meat Spoilage Bacterium Brochothrix thermosphacta Isolated from Ground Chicken.</title>
        <authorList>
            <person name="Paoli G.C."/>
            <person name="Wijey C."/>
            <person name="Chen C.-Y."/>
            <person name="Nguyen L."/>
            <person name="Yan X."/>
            <person name="Irwin P.L."/>
        </authorList>
    </citation>
    <scope>NUCLEOTIDE SEQUENCE [LARGE SCALE GENOMIC DNA]</scope>
    <source>
        <strain evidence="2 4">BI</strain>
    </source>
</reference>
<dbReference type="Proteomes" id="UP000270190">
    <property type="component" value="Unassembled WGS sequence"/>
</dbReference>
<protein>
    <submittedName>
        <fullName evidence="2">AzlD domain-containing protein</fullName>
    </submittedName>
    <submittedName>
        <fullName evidence="3">Putative branched-chain amino acid transport protein, AzlD family</fullName>
    </submittedName>
</protein>
<keyword evidence="4" id="KW-1185">Reference proteome</keyword>
<dbReference type="EMBL" id="CP023483">
    <property type="protein sequence ID" value="ATF25645.1"/>
    <property type="molecule type" value="Genomic_DNA"/>
</dbReference>
<proteinExistence type="predicted"/>